<keyword evidence="3" id="KW-1185">Reference proteome</keyword>
<dbReference type="EMBL" id="CP136051">
    <property type="protein sequence ID" value="WOK05019.1"/>
    <property type="molecule type" value="Genomic_DNA"/>
</dbReference>
<feature type="compositionally biased region" description="Low complexity" evidence="1">
    <location>
        <begin position="77"/>
        <end position="99"/>
    </location>
</feature>
<evidence type="ECO:0000313" key="2">
    <source>
        <dbReference type="EMBL" id="WOK05019.1"/>
    </source>
</evidence>
<proteinExistence type="predicted"/>
<evidence type="ECO:0000256" key="1">
    <source>
        <dbReference type="SAM" id="MobiDB-lite"/>
    </source>
</evidence>
<reference evidence="2 3" key="1">
    <citation type="journal article" date="2023" name="Microbiol. Resour. Announc.">
        <title>Complete Genome Sequence of Imperialibacter roseus strain P4T.</title>
        <authorList>
            <person name="Tizabi D.R."/>
            <person name="Bachvaroff T."/>
            <person name="Hill R.T."/>
        </authorList>
    </citation>
    <scope>NUCLEOTIDE SEQUENCE [LARGE SCALE GENOMIC DNA]</scope>
    <source>
        <strain evidence="2 3">P4T</strain>
    </source>
</reference>
<organism evidence="2 3">
    <name type="scientific">Imperialibacter roseus</name>
    <dbReference type="NCBI Taxonomy" id="1324217"/>
    <lineage>
        <taxon>Bacteria</taxon>
        <taxon>Pseudomonadati</taxon>
        <taxon>Bacteroidota</taxon>
        <taxon>Cytophagia</taxon>
        <taxon>Cytophagales</taxon>
        <taxon>Flammeovirgaceae</taxon>
        <taxon>Imperialibacter</taxon>
    </lineage>
</organism>
<name>A0ABZ0IKH9_9BACT</name>
<dbReference type="Proteomes" id="UP001302349">
    <property type="component" value="Chromosome"/>
</dbReference>
<sequence>MNLKVNHYICAPFRKILNLMGVTRLKRKGRKNRNVSASRQFSIKHLTATPVIKNVDLEELKKQFTAPKPEAKKETPAPKAEAPVAKADAPATEAPAAEAPAKEAKKPAAKKAAAPKKEAAPKAKAAKKDKDAE</sequence>
<feature type="region of interest" description="Disordered" evidence="1">
    <location>
        <begin position="63"/>
        <end position="133"/>
    </location>
</feature>
<feature type="compositionally biased region" description="Basic and acidic residues" evidence="1">
    <location>
        <begin position="115"/>
        <end position="133"/>
    </location>
</feature>
<gene>
    <name evidence="2" type="ORF">RT717_18215</name>
</gene>
<accession>A0ABZ0IKH9</accession>
<dbReference type="RefSeq" id="WP_317487813.1">
    <property type="nucleotide sequence ID" value="NZ_CP136051.1"/>
</dbReference>
<protein>
    <submittedName>
        <fullName evidence="2">Uncharacterized protein</fullName>
    </submittedName>
</protein>
<evidence type="ECO:0000313" key="3">
    <source>
        <dbReference type="Proteomes" id="UP001302349"/>
    </source>
</evidence>